<dbReference type="InterPro" id="IPR017441">
    <property type="entry name" value="Protein_kinase_ATP_BS"/>
</dbReference>
<comment type="similarity">
    <text evidence="7">Belongs to the protein kinase superfamily.</text>
</comment>
<dbReference type="InterPro" id="IPR001245">
    <property type="entry name" value="Ser-Thr/Tyr_kinase_cat_dom"/>
</dbReference>
<protein>
    <recommendedName>
        <fullName evidence="8">Protein kinase domain-containing protein</fullName>
    </recommendedName>
</protein>
<dbReference type="Pfam" id="PF07714">
    <property type="entry name" value="PK_Tyr_Ser-Thr"/>
    <property type="match status" value="1"/>
</dbReference>
<dbReference type="RefSeq" id="XP_005846934.1">
    <property type="nucleotide sequence ID" value="XM_005846872.1"/>
</dbReference>
<evidence type="ECO:0000256" key="7">
    <source>
        <dbReference type="RuleBase" id="RU000304"/>
    </source>
</evidence>
<dbReference type="SUPFAM" id="SSF56112">
    <property type="entry name" value="Protein kinase-like (PK-like)"/>
    <property type="match status" value="1"/>
</dbReference>
<dbReference type="GO" id="GO:0004674">
    <property type="term" value="F:protein serine/threonine kinase activity"/>
    <property type="evidence" value="ECO:0007669"/>
    <property type="project" value="UniProtKB-KW"/>
</dbReference>
<evidence type="ECO:0000256" key="2">
    <source>
        <dbReference type="ARBA" id="ARBA00022679"/>
    </source>
</evidence>
<dbReference type="PROSITE" id="PS00108">
    <property type="entry name" value="PROTEIN_KINASE_ST"/>
    <property type="match status" value="1"/>
</dbReference>
<keyword evidence="10" id="KW-1185">Reference proteome</keyword>
<dbReference type="eggNOG" id="KOG0192">
    <property type="taxonomic scope" value="Eukaryota"/>
</dbReference>
<accession>E1ZGY5</accession>
<evidence type="ECO:0000256" key="1">
    <source>
        <dbReference type="ARBA" id="ARBA00022527"/>
    </source>
</evidence>
<evidence type="ECO:0000256" key="4">
    <source>
        <dbReference type="ARBA" id="ARBA00022777"/>
    </source>
</evidence>
<dbReference type="GeneID" id="17354193"/>
<dbReference type="InterPro" id="IPR000719">
    <property type="entry name" value="Prot_kinase_dom"/>
</dbReference>
<dbReference type="InterPro" id="IPR008271">
    <property type="entry name" value="Ser/Thr_kinase_AS"/>
</dbReference>
<dbReference type="SMART" id="SM00220">
    <property type="entry name" value="S_TKc"/>
    <property type="match status" value="1"/>
</dbReference>
<dbReference type="GO" id="GO:0005524">
    <property type="term" value="F:ATP binding"/>
    <property type="evidence" value="ECO:0007669"/>
    <property type="project" value="UniProtKB-UniRule"/>
</dbReference>
<feature type="non-terminal residue" evidence="9">
    <location>
        <position position="1"/>
    </location>
</feature>
<evidence type="ECO:0000259" key="8">
    <source>
        <dbReference type="PROSITE" id="PS50011"/>
    </source>
</evidence>
<dbReference type="PANTHER" id="PTHR44329:SF11">
    <property type="entry name" value="OS09G0443600 PROTEIN"/>
    <property type="match status" value="1"/>
</dbReference>
<keyword evidence="2" id="KW-0808">Transferase</keyword>
<dbReference type="OrthoDB" id="10261027at2759"/>
<dbReference type="InParanoid" id="E1ZGY5"/>
<gene>
    <name evidence="9" type="ORF">CHLNCDRAFT_23988</name>
</gene>
<dbReference type="PIRSF" id="PIRSF000654">
    <property type="entry name" value="Integrin-linked_kinase"/>
    <property type="match status" value="1"/>
</dbReference>
<dbReference type="Proteomes" id="UP000008141">
    <property type="component" value="Unassembled WGS sequence"/>
</dbReference>
<evidence type="ECO:0000313" key="10">
    <source>
        <dbReference type="Proteomes" id="UP000008141"/>
    </source>
</evidence>
<evidence type="ECO:0000256" key="5">
    <source>
        <dbReference type="ARBA" id="ARBA00022840"/>
    </source>
</evidence>
<reference evidence="9 10" key="1">
    <citation type="journal article" date="2010" name="Plant Cell">
        <title>The Chlorella variabilis NC64A genome reveals adaptation to photosymbiosis, coevolution with viruses, and cryptic sex.</title>
        <authorList>
            <person name="Blanc G."/>
            <person name="Duncan G."/>
            <person name="Agarkova I."/>
            <person name="Borodovsky M."/>
            <person name="Gurnon J."/>
            <person name="Kuo A."/>
            <person name="Lindquist E."/>
            <person name="Lucas S."/>
            <person name="Pangilinan J."/>
            <person name="Polle J."/>
            <person name="Salamov A."/>
            <person name="Terry A."/>
            <person name="Yamada T."/>
            <person name="Dunigan D.D."/>
            <person name="Grigoriev I.V."/>
            <person name="Claverie J.M."/>
            <person name="Van Etten J.L."/>
        </authorList>
    </citation>
    <scope>NUCLEOTIDE SEQUENCE [LARGE SCALE GENOMIC DNA]</scope>
    <source>
        <strain evidence="9 10">NC64A</strain>
    </source>
</reference>
<evidence type="ECO:0000313" key="9">
    <source>
        <dbReference type="EMBL" id="EFN54832.1"/>
    </source>
</evidence>
<dbReference type="STRING" id="554065.E1ZGY5"/>
<dbReference type="Gene3D" id="1.10.510.10">
    <property type="entry name" value="Transferase(Phosphotransferase) domain 1"/>
    <property type="match status" value="1"/>
</dbReference>
<sequence length="294" mass="32198">IGQGTFGMVHRATWRGGCAAVKRVRPRSREQATTFVREVEALAQLRHPHVMQLYAACVRPPADFWLICELLSGGTLAAWLYGSPGARRAPQRSLSERLKMALDVARGMQALEEHTPQILHRDLKPSNVFIDSTGTAKIADFGLARILSPAAMVSLTGETGSYLWMAPEVIRQGRQDAHEPYDARSDCWSFGVMLVELLTQQKPYAALYMTPVQVAIQVADGSLHPQVPPDCHPALAELLLSIFSPDPLERPSFGFIVARLEGVLHDVRQAAAAAQADSLLGRWFSRPAMGVGGR</sequence>
<feature type="binding site" evidence="6">
    <location>
        <position position="22"/>
    </location>
    <ligand>
        <name>ATP</name>
        <dbReference type="ChEBI" id="CHEBI:30616"/>
    </ligand>
</feature>
<evidence type="ECO:0000256" key="3">
    <source>
        <dbReference type="ARBA" id="ARBA00022741"/>
    </source>
</evidence>
<keyword evidence="1 7" id="KW-0723">Serine/threonine-protein kinase</keyword>
<name>E1ZGY5_CHLVA</name>
<dbReference type="InterPro" id="IPR051681">
    <property type="entry name" value="Ser/Thr_Kinases-Pseudokinases"/>
</dbReference>
<dbReference type="CDD" id="cd13999">
    <property type="entry name" value="STKc_MAP3K-like"/>
    <property type="match status" value="1"/>
</dbReference>
<feature type="domain" description="Protein kinase" evidence="8">
    <location>
        <begin position="1"/>
        <end position="264"/>
    </location>
</feature>
<keyword evidence="5 6" id="KW-0067">ATP-binding</keyword>
<organism evidence="10">
    <name type="scientific">Chlorella variabilis</name>
    <name type="common">Green alga</name>
    <dbReference type="NCBI Taxonomy" id="554065"/>
    <lineage>
        <taxon>Eukaryota</taxon>
        <taxon>Viridiplantae</taxon>
        <taxon>Chlorophyta</taxon>
        <taxon>core chlorophytes</taxon>
        <taxon>Trebouxiophyceae</taxon>
        <taxon>Chlorellales</taxon>
        <taxon>Chlorellaceae</taxon>
        <taxon>Chlorella clade</taxon>
        <taxon>Chlorella</taxon>
    </lineage>
</organism>
<dbReference type="PANTHER" id="PTHR44329">
    <property type="entry name" value="SERINE/THREONINE-PROTEIN KINASE TNNI3K-RELATED"/>
    <property type="match status" value="1"/>
</dbReference>
<dbReference type="AlphaFoldDB" id="E1ZGY5"/>
<dbReference type="EMBL" id="GL433846">
    <property type="protein sequence ID" value="EFN54832.1"/>
    <property type="molecule type" value="Genomic_DNA"/>
</dbReference>
<proteinExistence type="inferred from homology"/>
<dbReference type="OMA" id="VKWIRPE"/>
<dbReference type="KEGG" id="cvr:CHLNCDRAFT_23988"/>
<dbReference type="PROSITE" id="PS00107">
    <property type="entry name" value="PROTEIN_KINASE_ATP"/>
    <property type="match status" value="1"/>
</dbReference>
<keyword evidence="4" id="KW-0418">Kinase</keyword>
<dbReference type="PROSITE" id="PS50011">
    <property type="entry name" value="PROTEIN_KINASE_DOM"/>
    <property type="match status" value="1"/>
</dbReference>
<dbReference type="InterPro" id="IPR011009">
    <property type="entry name" value="Kinase-like_dom_sf"/>
</dbReference>
<evidence type="ECO:0000256" key="6">
    <source>
        <dbReference type="PROSITE-ProRule" id="PRU10141"/>
    </source>
</evidence>
<keyword evidence="3 6" id="KW-0547">Nucleotide-binding</keyword>